<evidence type="ECO:0000313" key="4">
    <source>
        <dbReference type="Proteomes" id="UP000198858"/>
    </source>
</evidence>
<accession>A0A1H1NLG6</accession>
<proteinExistence type="predicted"/>
<dbReference type="EMBL" id="LT629745">
    <property type="protein sequence ID" value="SDR99159.1"/>
    <property type="molecule type" value="Genomic_DNA"/>
</dbReference>
<dbReference type="AlphaFoldDB" id="A0A1H1NLG6"/>
<gene>
    <name evidence="3" type="ORF">SAMN04488552_1750</name>
</gene>
<feature type="compositionally biased region" description="Basic and acidic residues" evidence="1">
    <location>
        <begin position="126"/>
        <end position="137"/>
    </location>
</feature>
<dbReference type="STRING" id="1250231.SAMN04488552_1750"/>
<dbReference type="Proteomes" id="UP000198858">
    <property type="component" value="Chromosome I"/>
</dbReference>
<feature type="region of interest" description="Disordered" evidence="1">
    <location>
        <begin position="101"/>
        <end position="148"/>
    </location>
</feature>
<protein>
    <submittedName>
        <fullName evidence="3">TonB family C-terminal domain-containing protein</fullName>
    </submittedName>
</protein>
<keyword evidence="2" id="KW-1133">Transmembrane helix</keyword>
<feature type="transmembrane region" description="Helical" evidence="2">
    <location>
        <begin position="12"/>
        <end position="31"/>
    </location>
</feature>
<evidence type="ECO:0000313" key="3">
    <source>
        <dbReference type="EMBL" id="SDR99159.1"/>
    </source>
</evidence>
<keyword evidence="4" id="KW-1185">Reference proteome</keyword>
<reference evidence="3 4" key="1">
    <citation type="submission" date="2016-10" db="EMBL/GenBank/DDBJ databases">
        <authorList>
            <person name="Varghese N."/>
            <person name="Submissions S."/>
        </authorList>
    </citation>
    <scope>NUCLEOTIDE SEQUENCE [LARGE SCALE GENOMIC DNA]</scope>
    <source>
        <strain evidence="3 4">Mar_2010_102</strain>
    </source>
</reference>
<feature type="compositionally biased region" description="Basic and acidic residues" evidence="1">
    <location>
        <begin position="55"/>
        <end position="75"/>
    </location>
</feature>
<name>A0A1H1NLG6_9FLAO</name>
<evidence type="ECO:0000256" key="1">
    <source>
        <dbReference type="SAM" id="MobiDB-lite"/>
    </source>
</evidence>
<dbReference type="RefSeq" id="WP_089662064.1">
    <property type="nucleotide sequence ID" value="NZ_LT629745.1"/>
</dbReference>
<sequence length="242" mass="27299">MKRFEDFFDKHKALILTTLSFAVLMLALYNFKLANNNQATAEMLVDLDQFKVKEKEEVEPEKPEKAQRRNPRDVQTHQAYNQDKETREADFKNQLDKIFEKNSAQQEQSENEDTEGSEGNYALSKKNAEDRKKRSDGDDSAEEASQKSAAYDYSSISFSLKGRRAVKIPNPVYTCDQAGKVVINITVDANGYVLDSSVNKGSSTTSNECLTDRALEYSSGAKFSKLAGRDSQIGTITYHFRS</sequence>
<keyword evidence="2" id="KW-0812">Transmembrane</keyword>
<keyword evidence="2" id="KW-0472">Membrane</keyword>
<evidence type="ECO:0000256" key="2">
    <source>
        <dbReference type="SAM" id="Phobius"/>
    </source>
</evidence>
<feature type="region of interest" description="Disordered" evidence="1">
    <location>
        <begin position="55"/>
        <end position="87"/>
    </location>
</feature>
<organism evidence="3 4">
    <name type="scientific">Christiangramia echinicola</name>
    <dbReference type="NCBI Taxonomy" id="279359"/>
    <lineage>
        <taxon>Bacteria</taxon>
        <taxon>Pseudomonadati</taxon>
        <taxon>Bacteroidota</taxon>
        <taxon>Flavobacteriia</taxon>
        <taxon>Flavobacteriales</taxon>
        <taxon>Flavobacteriaceae</taxon>
        <taxon>Christiangramia</taxon>
    </lineage>
</organism>